<proteinExistence type="predicted"/>
<dbReference type="InterPro" id="IPR035069">
    <property type="entry name" value="TTHA1013/TTHA0281-like"/>
</dbReference>
<comment type="caution">
    <text evidence="1">The sequence shown here is derived from an EMBL/GenBank/DDBJ whole genome shotgun (WGS) entry which is preliminary data.</text>
</comment>
<dbReference type="PATRIC" id="fig|1423742.4.peg.830"/>
<dbReference type="OrthoDB" id="5419659at2"/>
<gene>
    <name evidence="1" type="ORF">FC21_GL000796</name>
</gene>
<protein>
    <recommendedName>
        <fullName evidence="3">HicB-like antitoxin of toxin-antitoxin system domain-containing protein</fullName>
    </recommendedName>
</protein>
<name>A0A0R1UUY3_9LACO</name>
<dbReference type="STRING" id="417373.GCA_001570685_00964"/>
<keyword evidence="2" id="KW-1185">Reference proteome</keyword>
<dbReference type="Proteomes" id="UP000051084">
    <property type="component" value="Unassembled WGS sequence"/>
</dbReference>
<dbReference type="AlphaFoldDB" id="A0A0R1UUY3"/>
<sequence>MDLVTYPAVLTTTENEYRIEFPDLPAANVVDQDLERAQLRARIGLALMIADRLSHFEPVPQPGTVALPDLATNQQEIAVTTDLDQY</sequence>
<dbReference type="Gene3D" id="3.30.160.250">
    <property type="match status" value="1"/>
</dbReference>
<accession>A0A0R1UUY3</accession>
<evidence type="ECO:0000313" key="1">
    <source>
        <dbReference type="EMBL" id="KRL95208.1"/>
    </source>
</evidence>
<evidence type="ECO:0000313" key="2">
    <source>
        <dbReference type="Proteomes" id="UP000051084"/>
    </source>
</evidence>
<dbReference type="EMBL" id="AZGC01000020">
    <property type="protein sequence ID" value="KRL95208.1"/>
    <property type="molecule type" value="Genomic_DNA"/>
</dbReference>
<dbReference type="SUPFAM" id="SSF143100">
    <property type="entry name" value="TTHA1013/TTHA0281-like"/>
    <property type="match status" value="1"/>
</dbReference>
<reference evidence="1 2" key="1">
    <citation type="journal article" date="2015" name="Genome Announc.">
        <title>Expanding the biotechnology potential of lactobacilli through comparative genomics of 213 strains and associated genera.</title>
        <authorList>
            <person name="Sun Z."/>
            <person name="Harris H.M."/>
            <person name="McCann A."/>
            <person name="Guo C."/>
            <person name="Argimon S."/>
            <person name="Zhang W."/>
            <person name="Yang X."/>
            <person name="Jeffery I.B."/>
            <person name="Cooney J.C."/>
            <person name="Kagawa T.F."/>
            <person name="Liu W."/>
            <person name="Song Y."/>
            <person name="Salvetti E."/>
            <person name="Wrobel A."/>
            <person name="Rasinkangas P."/>
            <person name="Parkhill J."/>
            <person name="Rea M.C."/>
            <person name="O'Sullivan O."/>
            <person name="Ritari J."/>
            <person name="Douillard F.P."/>
            <person name="Paul Ross R."/>
            <person name="Yang R."/>
            <person name="Briner A.E."/>
            <person name="Felis G.E."/>
            <person name="de Vos W.M."/>
            <person name="Barrangou R."/>
            <person name="Klaenhammer T.R."/>
            <person name="Caufield P.W."/>
            <person name="Cui Y."/>
            <person name="Zhang H."/>
            <person name="O'Toole P.W."/>
        </authorList>
    </citation>
    <scope>NUCLEOTIDE SEQUENCE [LARGE SCALE GENOMIC DNA]</scope>
    <source>
        <strain evidence="1 2">DSM 18793</strain>
    </source>
</reference>
<organism evidence="1 2">
    <name type="scientific">Limosilactobacillus equigenerosi DSM 18793 = JCM 14505</name>
    <dbReference type="NCBI Taxonomy" id="1423742"/>
    <lineage>
        <taxon>Bacteria</taxon>
        <taxon>Bacillati</taxon>
        <taxon>Bacillota</taxon>
        <taxon>Bacilli</taxon>
        <taxon>Lactobacillales</taxon>
        <taxon>Lactobacillaceae</taxon>
        <taxon>Limosilactobacillus</taxon>
    </lineage>
</organism>
<evidence type="ECO:0008006" key="3">
    <source>
        <dbReference type="Google" id="ProtNLM"/>
    </source>
</evidence>
<dbReference type="RefSeq" id="WP_054653282.1">
    <property type="nucleotide sequence ID" value="NZ_AZGC01000020.1"/>
</dbReference>